<proteinExistence type="predicted"/>
<evidence type="ECO:0000313" key="3">
    <source>
        <dbReference type="Proteomes" id="UP000002408"/>
    </source>
</evidence>
<dbReference type="KEGG" id="mbn:Mboo_0365"/>
<dbReference type="AlphaFoldDB" id="A7I574"/>
<dbReference type="GO" id="GO:0016779">
    <property type="term" value="F:nucleotidyltransferase activity"/>
    <property type="evidence" value="ECO:0007669"/>
    <property type="project" value="InterPro"/>
</dbReference>
<dbReference type="InterPro" id="IPR002934">
    <property type="entry name" value="Polymerase_NTP_transf_dom"/>
</dbReference>
<feature type="domain" description="Polymerase nucleotidyl transferase" evidence="1">
    <location>
        <begin position="24"/>
        <end position="80"/>
    </location>
</feature>
<dbReference type="Gene3D" id="3.30.460.10">
    <property type="entry name" value="Beta Polymerase, domain 2"/>
    <property type="match status" value="1"/>
</dbReference>
<dbReference type="eggNOG" id="arCOG01204">
    <property type="taxonomic scope" value="Archaea"/>
</dbReference>
<dbReference type="GeneID" id="5411427"/>
<dbReference type="PANTHER" id="PTHR37030:SF1">
    <property type="entry name" value="NUCLEOTIDYLTRANSFERASE"/>
    <property type="match status" value="1"/>
</dbReference>
<dbReference type="InterPro" id="IPR043519">
    <property type="entry name" value="NT_sf"/>
</dbReference>
<name>A7I574_METB6</name>
<dbReference type="EMBL" id="CP000780">
    <property type="protein sequence ID" value="ABS54885.1"/>
    <property type="molecule type" value="Genomic_DNA"/>
</dbReference>
<dbReference type="CDD" id="cd05403">
    <property type="entry name" value="NT_KNTase_like"/>
    <property type="match status" value="1"/>
</dbReference>
<dbReference type="STRING" id="456442.Mboo_0365"/>
<dbReference type="RefSeq" id="WP_011991373.1">
    <property type="nucleotide sequence ID" value="NC_009712.1"/>
</dbReference>
<dbReference type="OrthoDB" id="9287at2157"/>
<gene>
    <name evidence="2" type="ordered locus">Mboo_0365</name>
</gene>
<evidence type="ECO:0000259" key="1">
    <source>
        <dbReference type="Pfam" id="PF01909"/>
    </source>
</evidence>
<dbReference type="Pfam" id="PF01909">
    <property type="entry name" value="NTP_transf_2"/>
    <property type="match status" value="1"/>
</dbReference>
<dbReference type="SUPFAM" id="SSF81301">
    <property type="entry name" value="Nucleotidyltransferase"/>
    <property type="match status" value="1"/>
</dbReference>
<reference evidence="3" key="1">
    <citation type="journal article" date="2015" name="Microbiology">
        <title>Genome of Methanoregula boonei 6A8 reveals adaptations to oligotrophic peatland environments.</title>
        <authorList>
            <person name="Braeuer S."/>
            <person name="Cadillo-Quiroz H."/>
            <person name="Kyrpides N."/>
            <person name="Woyke T."/>
            <person name="Goodwin L."/>
            <person name="Detter C."/>
            <person name="Podell S."/>
            <person name="Yavitt J.B."/>
            <person name="Zinder S.H."/>
        </authorList>
    </citation>
    <scope>NUCLEOTIDE SEQUENCE [LARGE SCALE GENOMIC DNA]</scope>
    <source>
        <strain evidence="3">DSM 21154 / JCM 14090 / 6A8</strain>
    </source>
</reference>
<evidence type="ECO:0000313" key="2">
    <source>
        <dbReference type="EMBL" id="ABS54885.1"/>
    </source>
</evidence>
<accession>A7I574</accession>
<dbReference type="Proteomes" id="UP000002408">
    <property type="component" value="Chromosome"/>
</dbReference>
<dbReference type="PANTHER" id="PTHR37030">
    <property type="entry name" value="NUCLEOTIDYLTRANSFERASE"/>
    <property type="match status" value="1"/>
</dbReference>
<protein>
    <submittedName>
        <fullName evidence="2">DNA polymerase, beta domain protein region</fullName>
    </submittedName>
</protein>
<dbReference type="HOGENOM" id="CLU_130257_9_3_2"/>
<keyword evidence="3" id="KW-1185">Reference proteome</keyword>
<organism evidence="2 3">
    <name type="scientific">Methanoregula boonei (strain DSM 21154 / JCM 14090 / 6A8)</name>
    <dbReference type="NCBI Taxonomy" id="456442"/>
    <lineage>
        <taxon>Archaea</taxon>
        <taxon>Methanobacteriati</taxon>
        <taxon>Methanobacteriota</taxon>
        <taxon>Stenosarchaea group</taxon>
        <taxon>Methanomicrobia</taxon>
        <taxon>Methanomicrobiales</taxon>
        <taxon>Methanoregulaceae</taxon>
        <taxon>Methanoregula</taxon>
    </lineage>
</organism>
<sequence>MTQGSADPRELGEIIRNIVACAHPEKIILFGSGARGEMGPSSDIDLLVIKDGEFDPGALTEEIYMHLVGIGRAVDVIVISSRDAERYRNSPYFVVYPAFRQGTEVYHAGQALT</sequence>